<reference evidence="2" key="1">
    <citation type="journal article" date="2019" name="Int. J. Syst. Evol. Microbiol.">
        <title>The Global Catalogue of Microorganisms (GCM) 10K type strain sequencing project: providing services to taxonomists for standard genome sequencing and annotation.</title>
        <authorList>
            <consortium name="The Broad Institute Genomics Platform"/>
            <consortium name="The Broad Institute Genome Sequencing Center for Infectious Disease"/>
            <person name="Wu L."/>
            <person name="Ma J."/>
        </authorList>
    </citation>
    <scope>NUCLEOTIDE SEQUENCE [LARGE SCALE GENOMIC DNA]</scope>
    <source>
        <strain evidence="2">CCUG 50347</strain>
    </source>
</reference>
<gene>
    <name evidence="1" type="ORF">ACFPEL_09585</name>
</gene>
<dbReference type="RefSeq" id="WP_274191521.1">
    <property type="nucleotide sequence ID" value="NZ_BAABHN010000020.1"/>
</dbReference>
<dbReference type="Proteomes" id="UP001595909">
    <property type="component" value="Unassembled WGS sequence"/>
</dbReference>
<comment type="caution">
    <text evidence="1">The sequence shown here is derived from an EMBL/GenBank/DDBJ whole genome shotgun (WGS) entry which is preliminary data.</text>
</comment>
<accession>A0ABV9RG37</accession>
<evidence type="ECO:0000313" key="1">
    <source>
        <dbReference type="EMBL" id="MFC4832660.1"/>
    </source>
</evidence>
<organism evidence="1 2">
    <name type="scientific">Actinomycetospora chibensis</name>
    <dbReference type="NCBI Taxonomy" id="663606"/>
    <lineage>
        <taxon>Bacteria</taxon>
        <taxon>Bacillati</taxon>
        <taxon>Actinomycetota</taxon>
        <taxon>Actinomycetes</taxon>
        <taxon>Pseudonocardiales</taxon>
        <taxon>Pseudonocardiaceae</taxon>
        <taxon>Actinomycetospora</taxon>
    </lineage>
</organism>
<protein>
    <submittedName>
        <fullName evidence="1">Uncharacterized protein</fullName>
    </submittedName>
</protein>
<keyword evidence="2" id="KW-1185">Reference proteome</keyword>
<sequence length="103" mass="11354">MNTTSTKSGAGWLRPWMQLVEITVSTPIVISYRTARLVLGGWPPNAKERRELQRMVTEKASAFGRAGYAAVVHPPRDTAQFVGNVLAPVHQSVTGNRRRLAGR</sequence>
<proteinExistence type="predicted"/>
<dbReference type="EMBL" id="JBHSIM010000020">
    <property type="protein sequence ID" value="MFC4832660.1"/>
    <property type="molecule type" value="Genomic_DNA"/>
</dbReference>
<name>A0ABV9RG37_9PSEU</name>
<evidence type="ECO:0000313" key="2">
    <source>
        <dbReference type="Proteomes" id="UP001595909"/>
    </source>
</evidence>